<name>A0A397T6M3_9GLOM</name>
<reference evidence="2 3" key="1">
    <citation type="submission" date="2018-06" db="EMBL/GenBank/DDBJ databases">
        <title>Comparative genomics reveals the genomic features of Rhizophagus irregularis, R. cerebriforme, R. diaphanum and Gigaspora rosea, and their symbiotic lifestyle signature.</title>
        <authorList>
            <person name="Morin E."/>
            <person name="San Clemente H."/>
            <person name="Chen E.C.H."/>
            <person name="De La Providencia I."/>
            <person name="Hainaut M."/>
            <person name="Kuo A."/>
            <person name="Kohler A."/>
            <person name="Murat C."/>
            <person name="Tang N."/>
            <person name="Roy S."/>
            <person name="Loubradou J."/>
            <person name="Henrissat B."/>
            <person name="Grigoriev I.V."/>
            <person name="Corradi N."/>
            <person name="Roux C."/>
            <person name="Martin F.M."/>
        </authorList>
    </citation>
    <scope>NUCLEOTIDE SEQUENCE [LARGE SCALE GENOMIC DNA]</scope>
    <source>
        <strain evidence="2 3">DAOM 227022</strain>
    </source>
</reference>
<proteinExistence type="predicted"/>
<evidence type="ECO:0000256" key="1">
    <source>
        <dbReference type="SAM" id="MobiDB-lite"/>
    </source>
</evidence>
<feature type="region of interest" description="Disordered" evidence="1">
    <location>
        <begin position="39"/>
        <end position="62"/>
    </location>
</feature>
<accession>A0A397T6M3</accession>
<evidence type="ECO:0000313" key="3">
    <source>
        <dbReference type="Proteomes" id="UP000265703"/>
    </source>
</evidence>
<gene>
    <name evidence="2" type="ORF">C1645_875936</name>
</gene>
<sequence>MYTPTTYSNNILYDSENHCLMPFLHIILVSPMTLHAMSKSSNDASYNPTMPNDASYDNNSPSSSNGFPHLIYSILLSFLNRIFQNYHYANNQFRYASLR</sequence>
<dbReference type="Proteomes" id="UP000265703">
    <property type="component" value="Unassembled WGS sequence"/>
</dbReference>
<protein>
    <submittedName>
        <fullName evidence="2">Uncharacterized protein</fullName>
    </submittedName>
</protein>
<organism evidence="2 3">
    <name type="scientific">Glomus cerebriforme</name>
    <dbReference type="NCBI Taxonomy" id="658196"/>
    <lineage>
        <taxon>Eukaryota</taxon>
        <taxon>Fungi</taxon>
        <taxon>Fungi incertae sedis</taxon>
        <taxon>Mucoromycota</taxon>
        <taxon>Glomeromycotina</taxon>
        <taxon>Glomeromycetes</taxon>
        <taxon>Glomerales</taxon>
        <taxon>Glomeraceae</taxon>
        <taxon>Glomus</taxon>
    </lineage>
</organism>
<evidence type="ECO:0000313" key="2">
    <source>
        <dbReference type="EMBL" id="RIA90674.1"/>
    </source>
</evidence>
<keyword evidence="3" id="KW-1185">Reference proteome</keyword>
<comment type="caution">
    <text evidence="2">The sequence shown here is derived from an EMBL/GenBank/DDBJ whole genome shotgun (WGS) entry which is preliminary data.</text>
</comment>
<dbReference type="AlphaFoldDB" id="A0A397T6M3"/>
<dbReference type="EMBL" id="QKYT01000174">
    <property type="protein sequence ID" value="RIA90674.1"/>
    <property type="molecule type" value="Genomic_DNA"/>
</dbReference>